<dbReference type="EMBL" id="CP017834">
    <property type="protein sequence ID" value="APJ03569.1"/>
    <property type="molecule type" value="Genomic_DNA"/>
</dbReference>
<dbReference type="STRING" id="1915309.AXG55_06465"/>
<feature type="signal peptide" evidence="1">
    <location>
        <begin position="1"/>
        <end position="18"/>
    </location>
</feature>
<protein>
    <submittedName>
        <fullName evidence="2">Uncharacterized protein</fullName>
    </submittedName>
</protein>
<organism evidence="2 3">
    <name type="scientific">Silvanigrella aquatica</name>
    <dbReference type="NCBI Taxonomy" id="1915309"/>
    <lineage>
        <taxon>Bacteria</taxon>
        <taxon>Pseudomonadati</taxon>
        <taxon>Bdellovibrionota</taxon>
        <taxon>Oligoflexia</taxon>
        <taxon>Silvanigrellales</taxon>
        <taxon>Silvanigrellaceae</taxon>
        <taxon>Silvanigrella</taxon>
    </lineage>
</organism>
<dbReference type="KEGG" id="saqi:AXG55_06465"/>
<keyword evidence="3" id="KW-1185">Reference proteome</keyword>
<keyword evidence="1" id="KW-0732">Signal</keyword>
<dbReference type="RefSeq" id="WP_148697307.1">
    <property type="nucleotide sequence ID" value="NZ_CP017834.1"/>
</dbReference>
<dbReference type="AlphaFoldDB" id="A0A1L4D044"/>
<evidence type="ECO:0000256" key="1">
    <source>
        <dbReference type="SAM" id="SignalP"/>
    </source>
</evidence>
<name>A0A1L4D044_9BACT</name>
<evidence type="ECO:0000313" key="3">
    <source>
        <dbReference type="Proteomes" id="UP000184731"/>
    </source>
</evidence>
<dbReference type="OrthoDB" id="9862101at2"/>
<reference evidence="2 3" key="1">
    <citation type="submission" date="2016-10" db="EMBL/GenBank/DDBJ databases">
        <title>Silvanigrella aquatica sp. nov., isolated from a freshwater lake located in the Black Forest, Germany, description of Silvanigrellaceae fam. nov., Silvanigrellales ord. nov., reclassification of the order Bdellovibrionales in the class Oligoflexia, reclassification of the families Bacteriovoracaceae and Halobacteriovoraceae in the new order Bacteriovoracales ord. nov., and reclassification of the family Pseudobacteriovoracaceae in the order Oligoflexiales.</title>
        <authorList>
            <person name="Hahn M.W."/>
            <person name="Schmidt J."/>
            <person name="Koll U."/>
            <person name="Rohde M."/>
            <person name="Verbag S."/>
            <person name="Pitt A."/>
            <person name="Nakai R."/>
            <person name="Naganuma T."/>
            <person name="Lang E."/>
        </authorList>
    </citation>
    <scope>NUCLEOTIDE SEQUENCE [LARGE SCALE GENOMIC DNA]</scope>
    <source>
        <strain evidence="2 3">MWH-Nonnen-W8red</strain>
    </source>
</reference>
<sequence>MKLISFISMIFIFNNSFADQNVTPYNDIFDTLKFEVKYCEKYVIATYSIKQSDIVSGIIVSMKSLFSNNNYLKKTMFRSSMSEGIMMFEPYNIENCGKKIRTEDYFYIKYQNDKYLKNDGNGSFYLDNIKNYDLNYNLNHNSSLFFLRSLNIYLPIEENSYILMQDLVNKVQILECDATSLCYPKNQISEFFIRLIPVANFSKYGKAQFLNEKFNMKAVK</sequence>
<feature type="chain" id="PRO_5012476339" evidence="1">
    <location>
        <begin position="19"/>
        <end position="220"/>
    </location>
</feature>
<proteinExistence type="predicted"/>
<gene>
    <name evidence="2" type="ORF">AXG55_06465</name>
</gene>
<accession>A0A1L4D044</accession>
<dbReference type="Proteomes" id="UP000184731">
    <property type="component" value="Chromosome"/>
</dbReference>
<evidence type="ECO:0000313" key="2">
    <source>
        <dbReference type="EMBL" id="APJ03569.1"/>
    </source>
</evidence>